<feature type="modified residue" description="4-aspartylphosphate" evidence="8">
    <location>
        <position position="51"/>
    </location>
</feature>
<dbReference type="Pfam" id="PF25601">
    <property type="entry name" value="AAA_lid_14"/>
    <property type="match status" value="1"/>
</dbReference>
<keyword evidence="8" id="KW-0597">Phosphoprotein</keyword>
<accession>A0ABS4KES8</accession>
<evidence type="ECO:0000256" key="6">
    <source>
        <dbReference type="ARBA" id="ARBA00023163"/>
    </source>
</evidence>
<evidence type="ECO:0000256" key="8">
    <source>
        <dbReference type="PROSITE-ProRule" id="PRU00169"/>
    </source>
</evidence>
<proteinExistence type="predicted"/>
<dbReference type="InterPro" id="IPR009057">
    <property type="entry name" value="Homeodomain-like_sf"/>
</dbReference>
<keyword evidence="6" id="KW-0804">Transcription</keyword>
<dbReference type="InterPro" id="IPR025944">
    <property type="entry name" value="Sigma_54_int_dom_CS"/>
</dbReference>
<dbReference type="InterPro" id="IPR027417">
    <property type="entry name" value="P-loop_NTPase"/>
</dbReference>
<keyword evidence="5 11" id="KW-0238">DNA-binding</keyword>
<dbReference type="InterPro" id="IPR011006">
    <property type="entry name" value="CheY-like_superfamily"/>
</dbReference>
<dbReference type="SMART" id="SM00448">
    <property type="entry name" value="REC"/>
    <property type="match status" value="1"/>
</dbReference>
<dbReference type="CDD" id="cd00009">
    <property type="entry name" value="AAA"/>
    <property type="match status" value="1"/>
</dbReference>
<dbReference type="Pfam" id="PF00158">
    <property type="entry name" value="Sigma54_activat"/>
    <property type="match status" value="1"/>
</dbReference>
<evidence type="ECO:0000259" key="10">
    <source>
        <dbReference type="PROSITE" id="PS50110"/>
    </source>
</evidence>
<evidence type="ECO:0000259" key="9">
    <source>
        <dbReference type="PROSITE" id="PS50045"/>
    </source>
</evidence>
<dbReference type="Gene3D" id="1.10.10.60">
    <property type="entry name" value="Homeodomain-like"/>
    <property type="match status" value="1"/>
</dbReference>
<evidence type="ECO:0000256" key="7">
    <source>
        <dbReference type="ARBA" id="ARBA00024867"/>
    </source>
</evidence>
<dbReference type="InterPro" id="IPR058031">
    <property type="entry name" value="AAA_lid_NorR"/>
</dbReference>
<keyword evidence="2" id="KW-0547">Nucleotide-binding</keyword>
<comment type="caution">
    <text evidence="11">The sequence shown here is derived from an EMBL/GenBank/DDBJ whole genome shotgun (WGS) entry which is preliminary data.</text>
</comment>
<evidence type="ECO:0000256" key="2">
    <source>
        <dbReference type="ARBA" id="ARBA00022741"/>
    </source>
</evidence>
<dbReference type="Gene3D" id="3.40.50.300">
    <property type="entry name" value="P-loop containing nucleotide triphosphate hydrolases"/>
    <property type="match status" value="1"/>
</dbReference>
<dbReference type="PROSITE" id="PS50045">
    <property type="entry name" value="SIGMA54_INTERACT_4"/>
    <property type="match status" value="1"/>
</dbReference>
<dbReference type="Gene3D" id="1.10.8.60">
    <property type="match status" value="1"/>
</dbReference>
<dbReference type="InterPro" id="IPR001789">
    <property type="entry name" value="Sig_transdc_resp-reg_receiver"/>
</dbReference>
<evidence type="ECO:0000313" key="11">
    <source>
        <dbReference type="EMBL" id="MBP2026276.1"/>
    </source>
</evidence>
<organism evidence="11 12">
    <name type="scientific">Acetoanaerobium pronyense</name>
    <dbReference type="NCBI Taxonomy" id="1482736"/>
    <lineage>
        <taxon>Bacteria</taxon>
        <taxon>Bacillati</taxon>
        <taxon>Bacillota</taxon>
        <taxon>Clostridia</taxon>
        <taxon>Peptostreptococcales</taxon>
        <taxon>Filifactoraceae</taxon>
        <taxon>Acetoanaerobium</taxon>
    </lineage>
</organism>
<dbReference type="SMART" id="SM00382">
    <property type="entry name" value="AAA"/>
    <property type="match status" value="1"/>
</dbReference>
<evidence type="ECO:0000256" key="3">
    <source>
        <dbReference type="ARBA" id="ARBA00022840"/>
    </source>
</evidence>
<dbReference type="InterPro" id="IPR025943">
    <property type="entry name" value="Sigma_54_int_dom_ATP-bd_2"/>
</dbReference>
<evidence type="ECO:0000256" key="4">
    <source>
        <dbReference type="ARBA" id="ARBA00023015"/>
    </source>
</evidence>
<feature type="domain" description="Response regulatory" evidence="10">
    <location>
        <begin position="2"/>
        <end position="116"/>
    </location>
</feature>
<dbReference type="SUPFAM" id="SSF52172">
    <property type="entry name" value="CheY-like"/>
    <property type="match status" value="1"/>
</dbReference>
<evidence type="ECO:0000313" key="12">
    <source>
        <dbReference type="Proteomes" id="UP001314903"/>
    </source>
</evidence>
<sequence length="445" mass="50916">MKILIIDDEIGIRTSLKFAVQNEGFDVLACGSGEEGLLLFEKFNPDITILDIHLPGKDGIEVLKEIKNKKSSAIVIMITYLSDIRLAVNAMKLGAYDYFTKPFSIKEVKEAILKVSEYKKIKTSLDEDELGQSEAFVGKSKKIIDIKKKIKKIVNMNIETAILITGASGTGKEVLAKYIHELKYQNQRPYVAINCAAIPQNLQESEFFGYEKGAFTEAKGRKTGLIENANGGTLFLDEIGDMDIDLQAKMLRVLQEKKFRRVGGLAESDFSALIVAATNKNLKEEIKKGRFREDLYYRLNVIPIEMPDLKDRQEDIEYLIDYFIKEYNTKLGKNVLGFEESAFKRMLNYNWPGNVRELKNLIERLMIFADEELIKEEELPDDIISDLIDETKTDHRGLENAEAKVIMDVLIENQWNITKTSERLGISRLTLRRKIEKYSLERPFL</sequence>
<dbReference type="InterPro" id="IPR002197">
    <property type="entry name" value="HTH_Fis"/>
</dbReference>
<dbReference type="Pfam" id="PF02954">
    <property type="entry name" value="HTH_8"/>
    <property type="match status" value="1"/>
</dbReference>
<dbReference type="SUPFAM" id="SSF52540">
    <property type="entry name" value="P-loop containing nucleoside triphosphate hydrolases"/>
    <property type="match status" value="1"/>
</dbReference>
<comment type="function">
    <text evidence="7">May play the central regulatory role in sporulation. It may be an element of the effector pathway responsible for the activation of sporulation genes in response to nutritional stress. Spo0A may act in concert with spo0H (a sigma factor) to control the expression of some genes that are critical to the sporulation process.</text>
</comment>
<gene>
    <name evidence="11" type="ORF">J2Z35_000065</name>
</gene>
<dbReference type="PROSITE" id="PS00688">
    <property type="entry name" value="SIGMA54_INTERACT_3"/>
    <property type="match status" value="1"/>
</dbReference>
<protein>
    <recommendedName>
        <fullName evidence="1">Stage 0 sporulation protein A homolog</fullName>
    </recommendedName>
</protein>
<dbReference type="PROSITE" id="PS00676">
    <property type="entry name" value="SIGMA54_INTERACT_2"/>
    <property type="match status" value="1"/>
</dbReference>
<keyword evidence="4" id="KW-0805">Transcription regulation</keyword>
<dbReference type="RefSeq" id="WP_209658176.1">
    <property type="nucleotide sequence ID" value="NZ_JAGGLI010000001.1"/>
</dbReference>
<dbReference type="PRINTS" id="PR01590">
    <property type="entry name" value="HTHFIS"/>
</dbReference>
<dbReference type="PROSITE" id="PS50110">
    <property type="entry name" value="RESPONSE_REGULATORY"/>
    <property type="match status" value="1"/>
</dbReference>
<dbReference type="SUPFAM" id="SSF46689">
    <property type="entry name" value="Homeodomain-like"/>
    <property type="match status" value="1"/>
</dbReference>
<keyword evidence="12" id="KW-1185">Reference proteome</keyword>
<dbReference type="Proteomes" id="UP001314903">
    <property type="component" value="Unassembled WGS sequence"/>
</dbReference>
<dbReference type="InterPro" id="IPR002078">
    <property type="entry name" value="Sigma_54_int"/>
</dbReference>
<feature type="domain" description="Sigma-54 factor interaction" evidence="9">
    <location>
        <begin position="136"/>
        <end position="367"/>
    </location>
</feature>
<evidence type="ECO:0000256" key="5">
    <source>
        <dbReference type="ARBA" id="ARBA00023125"/>
    </source>
</evidence>
<dbReference type="Pfam" id="PF00072">
    <property type="entry name" value="Response_reg"/>
    <property type="match status" value="1"/>
</dbReference>
<dbReference type="PANTHER" id="PTHR32071">
    <property type="entry name" value="TRANSCRIPTIONAL REGULATORY PROTEIN"/>
    <property type="match status" value="1"/>
</dbReference>
<dbReference type="EMBL" id="JAGGLI010000001">
    <property type="protein sequence ID" value="MBP2026276.1"/>
    <property type="molecule type" value="Genomic_DNA"/>
</dbReference>
<dbReference type="InterPro" id="IPR003593">
    <property type="entry name" value="AAA+_ATPase"/>
</dbReference>
<reference evidence="11 12" key="1">
    <citation type="submission" date="2021-03" db="EMBL/GenBank/DDBJ databases">
        <title>Genomic Encyclopedia of Type Strains, Phase IV (KMG-IV): sequencing the most valuable type-strain genomes for metagenomic binning, comparative biology and taxonomic classification.</title>
        <authorList>
            <person name="Goeker M."/>
        </authorList>
    </citation>
    <scope>NUCLEOTIDE SEQUENCE [LARGE SCALE GENOMIC DNA]</scope>
    <source>
        <strain evidence="11 12">DSM 27512</strain>
    </source>
</reference>
<dbReference type="GO" id="GO:0003677">
    <property type="term" value="F:DNA binding"/>
    <property type="evidence" value="ECO:0007669"/>
    <property type="project" value="UniProtKB-KW"/>
</dbReference>
<keyword evidence="3" id="KW-0067">ATP-binding</keyword>
<name>A0ABS4KES8_9FIRM</name>
<evidence type="ECO:0000256" key="1">
    <source>
        <dbReference type="ARBA" id="ARBA00018672"/>
    </source>
</evidence>
<dbReference type="Gene3D" id="3.40.50.2300">
    <property type="match status" value="1"/>
</dbReference>